<feature type="domain" description="Glycosyl transferase family 1" evidence="1">
    <location>
        <begin position="220"/>
        <end position="370"/>
    </location>
</feature>
<accession>A0A2N5NU71</accession>
<name>A0A2N5NU71_MEDGN</name>
<proteinExistence type="predicted"/>
<dbReference type="PANTHER" id="PTHR45947">
    <property type="entry name" value="SULFOQUINOVOSYL TRANSFERASE SQD2"/>
    <property type="match status" value="1"/>
</dbReference>
<dbReference type="AlphaFoldDB" id="A0A2N5NU71"/>
<dbReference type="EMBL" id="QRLN01000005">
    <property type="protein sequence ID" value="RHJ14472.1"/>
    <property type="molecule type" value="Genomic_DNA"/>
</dbReference>
<dbReference type="RefSeq" id="WP_004842828.1">
    <property type="nucleotide sequence ID" value="NZ_CP111084.1"/>
</dbReference>
<evidence type="ECO:0000259" key="2">
    <source>
        <dbReference type="Pfam" id="PF13439"/>
    </source>
</evidence>
<dbReference type="Pfam" id="PF00534">
    <property type="entry name" value="Glycos_transf_1"/>
    <property type="match status" value="1"/>
</dbReference>
<dbReference type="SUPFAM" id="SSF53756">
    <property type="entry name" value="UDP-Glycosyltransferase/glycogen phosphorylase"/>
    <property type="match status" value="1"/>
</dbReference>
<dbReference type="GO" id="GO:0016758">
    <property type="term" value="F:hexosyltransferase activity"/>
    <property type="evidence" value="ECO:0007669"/>
    <property type="project" value="TreeGrafter"/>
</dbReference>
<dbReference type="InterPro" id="IPR001296">
    <property type="entry name" value="Glyco_trans_1"/>
</dbReference>
<organism evidence="3 4">
    <name type="scientific">Mediterraneibacter gnavus</name>
    <name type="common">Ruminococcus gnavus</name>
    <dbReference type="NCBI Taxonomy" id="33038"/>
    <lineage>
        <taxon>Bacteria</taxon>
        <taxon>Bacillati</taxon>
        <taxon>Bacillota</taxon>
        <taxon>Clostridia</taxon>
        <taxon>Lachnospirales</taxon>
        <taxon>Lachnospiraceae</taxon>
        <taxon>Mediterraneibacter</taxon>
    </lineage>
</organism>
<gene>
    <name evidence="3" type="ORF">DW142_05065</name>
</gene>
<evidence type="ECO:0000313" key="4">
    <source>
        <dbReference type="Proteomes" id="UP000283992"/>
    </source>
</evidence>
<dbReference type="InterPro" id="IPR028098">
    <property type="entry name" value="Glyco_trans_4-like_N"/>
</dbReference>
<comment type="caution">
    <text evidence="3">The sequence shown here is derived from an EMBL/GenBank/DDBJ whole genome shotgun (WGS) entry which is preliminary data.</text>
</comment>
<dbReference type="InterPro" id="IPR050194">
    <property type="entry name" value="Glycosyltransferase_grp1"/>
</dbReference>
<dbReference type="Proteomes" id="UP000283992">
    <property type="component" value="Unassembled WGS sequence"/>
</dbReference>
<dbReference type="Gene3D" id="3.40.50.2000">
    <property type="entry name" value="Glycogen Phosphorylase B"/>
    <property type="match status" value="2"/>
</dbReference>
<evidence type="ECO:0000259" key="1">
    <source>
        <dbReference type="Pfam" id="PF00534"/>
    </source>
</evidence>
<keyword evidence="3" id="KW-0808">Transferase</keyword>
<protein>
    <submittedName>
        <fullName evidence="3">Glycosyltransferase WbuB</fullName>
    </submittedName>
</protein>
<dbReference type="GeneID" id="57434323"/>
<feature type="domain" description="Glycosyltransferase subfamily 4-like N-terminal" evidence="2">
    <location>
        <begin position="22"/>
        <end position="199"/>
    </location>
</feature>
<dbReference type="Pfam" id="PF13439">
    <property type="entry name" value="Glyco_transf_4"/>
    <property type="match status" value="1"/>
</dbReference>
<dbReference type="PANTHER" id="PTHR45947:SF3">
    <property type="entry name" value="SULFOQUINOVOSYL TRANSFERASE SQD2"/>
    <property type="match status" value="1"/>
</dbReference>
<sequence length="396" mass="45848">MSKKKHILVVSQYFYPEPFRINDICSEWVKRGYQVTVLTGIPNYPQGKYYEGYDLAHKRTEEWNGVKIVRIPLTARGNNSIGLACNYLSFVISGYIWKCLTEIKADYVFTFEVSPMTQALIGVWYAKKHKIPHYLYVQDLWPENVEIVTGIHSPLVLKPIGKMVDYIYEHCDHIFATSPSFVKEIQKRCRDKNKVSYWPQYAEEFYCPVEKKYTPEIPDDEMFKIIFTGNIGQAQGLEILPKAAQKLENVKFVIVGDGRNKENFLAEINRLDVQDKFIMIDRQPQEKIPEFLACCDAAFVSFMDNELFTKTIPAKLQSYMACGMPIIASASGETKRVVEEAECGLCSEIGDVDGLCQIIEKMKEKDLQEMAKKSRGYYLDNFEKKMLMDEMEEYLR</sequence>
<reference evidence="3 4" key="1">
    <citation type="submission" date="2018-08" db="EMBL/GenBank/DDBJ databases">
        <title>A genome reference for cultivated species of the human gut microbiota.</title>
        <authorList>
            <person name="Zou Y."/>
            <person name="Xue W."/>
            <person name="Luo G."/>
        </authorList>
    </citation>
    <scope>NUCLEOTIDE SEQUENCE [LARGE SCALE GENOMIC DNA]</scope>
    <source>
        <strain evidence="3 4">AM12-54</strain>
    </source>
</reference>
<evidence type="ECO:0000313" key="3">
    <source>
        <dbReference type="EMBL" id="RHJ14472.1"/>
    </source>
</evidence>
<dbReference type="CDD" id="cd03794">
    <property type="entry name" value="GT4_WbuB-like"/>
    <property type="match status" value="1"/>
</dbReference>